<dbReference type="GO" id="GO:0006364">
    <property type="term" value="P:rRNA processing"/>
    <property type="evidence" value="ECO:0007669"/>
    <property type="project" value="UniProtKB-ARBA"/>
</dbReference>
<name>A0A3E0H1P5_9GAMM</name>
<dbReference type="SUPFAM" id="SSF55120">
    <property type="entry name" value="Pseudouridine synthase"/>
    <property type="match status" value="1"/>
</dbReference>
<dbReference type="Proteomes" id="UP000256774">
    <property type="component" value="Unassembled WGS sequence"/>
</dbReference>
<evidence type="ECO:0000256" key="1">
    <source>
        <dbReference type="ARBA" id="ARBA00008348"/>
    </source>
</evidence>
<dbReference type="AlphaFoldDB" id="A0A3E0H1P5"/>
<accession>A0A3E0H1P5</accession>
<dbReference type="NCBIfam" id="TIGR00093">
    <property type="entry name" value="pseudouridine synthase"/>
    <property type="match status" value="1"/>
</dbReference>
<comment type="similarity">
    <text evidence="1 3">Belongs to the pseudouridine synthase RsuA family.</text>
</comment>
<evidence type="ECO:0000259" key="4">
    <source>
        <dbReference type="Pfam" id="PF00849"/>
    </source>
</evidence>
<evidence type="ECO:0000313" key="5">
    <source>
        <dbReference type="EMBL" id="REH36944.1"/>
    </source>
</evidence>
<dbReference type="GO" id="GO:0003723">
    <property type="term" value="F:RNA binding"/>
    <property type="evidence" value="ECO:0007669"/>
    <property type="project" value="InterPro"/>
</dbReference>
<dbReference type="Gene3D" id="3.30.70.580">
    <property type="entry name" value="Pseudouridine synthase I, catalytic domain, N-terminal subdomain"/>
    <property type="match status" value="1"/>
</dbReference>
<dbReference type="EMBL" id="QUNR01000004">
    <property type="protein sequence ID" value="REH36944.1"/>
    <property type="molecule type" value="Genomic_DNA"/>
</dbReference>
<dbReference type="InterPro" id="IPR018496">
    <property type="entry name" value="PsdUridine_synth_RsuA/RluB_CS"/>
</dbReference>
<dbReference type="InterPro" id="IPR020103">
    <property type="entry name" value="PsdUridine_synth_cat_dom_sf"/>
</dbReference>
<dbReference type="InterPro" id="IPR006145">
    <property type="entry name" value="PsdUridine_synth_RsuA/RluA"/>
</dbReference>
<dbReference type="RefSeq" id="WP_116208880.1">
    <property type="nucleotide sequence ID" value="NZ_QUNR01000004.1"/>
</dbReference>
<gene>
    <name evidence="5" type="ORF">DFR26_2085</name>
</gene>
<protein>
    <recommendedName>
        <fullName evidence="3">Pseudouridine synthase</fullName>
        <ecNumber evidence="3">5.4.99.-</ecNumber>
    </recommendedName>
</protein>
<dbReference type="OrthoDB" id="9807213at2"/>
<evidence type="ECO:0000256" key="2">
    <source>
        <dbReference type="ARBA" id="ARBA00023235"/>
    </source>
</evidence>
<evidence type="ECO:0000313" key="6">
    <source>
        <dbReference type="Proteomes" id="UP000256774"/>
    </source>
</evidence>
<dbReference type="PANTHER" id="PTHR47683:SF2">
    <property type="entry name" value="RNA-BINDING S4 DOMAIN-CONTAINING PROTEIN"/>
    <property type="match status" value="1"/>
</dbReference>
<sequence length="217" mass="24483">MQKNTTDYPRSRPKFKESGASRLILLHKPFQVMCQFSPEGERQTLTEVMQASARDYPRDVYPAGRLDFDSEGLLLLTNDGVWQARISQPRAKMVKTYLAQVEGVISNSTLQALRDGIVLKDGPARALSAERISPAPVVSERHPPVRYRASIPTDWLRISLDEGRNRQVRRMTAAVGLPTLRLIRERIGPWTLADLDVGHWRDVDLAEACRTLGPAQR</sequence>
<dbReference type="Pfam" id="PF00849">
    <property type="entry name" value="PseudoU_synth_2"/>
    <property type="match status" value="1"/>
</dbReference>
<dbReference type="GO" id="GO:0001522">
    <property type="term" value="P:pseudouridine synthesis"/>
    <property type="evidence" value="ECO:0007669"/>
    <property type="project" value="InterPro"/>
</dbReference>
<organism evidence="5 6">
    <name type="scientific">Paraperlucidibaca baekdonensis</name>
    <dbReference type="NCBI Taxonomy" id="748120"/>
    <lineage>
        <taxon>Bacteria</taxon>
        <taxon>Pseudomonadati</taxon>
        <taxon>Pseudomonadota</taxon>
        <taxon>Gammaproteobacteria</taxon>
        <taxon>Moraxellales</taxon>
        <taxon>Moraxellaceae</taxon>
        <taxon>Paraperlucidibaca</taxon>
    </lineage>
</organism>
<dbReference type="InterPro" id="IPR000748">
    <property type="entry name" value="PsdUridine_synth_RsuA/RluB/E/F"/>
</dbReference>
<dbReference type="GO" id="GO:0140098">
    <property type="term" value="F:catalytic activity, acting on RNA"/>
    <property type="evidence" value="ECO:0007669"/>
    <property type="project" value="UniProtKB-ARBA"/>
</dbReference>
<dbReference type="InterPro" id="IPR042092">
    <property type="entry name" value="PsdUridine_s_RsuA/RluB/E/F_cat"/>
</dbReference>
<dbReference type="InterPro" id="IPR020094">
    <property type="entry name" value="TruA/RsuA/RluB/E/F_N"/>
</dbReference>
<dbReference type="Gene3D" id="3.30.70.1560">
    <property type="entry name" value="Alpha-L RNA-binding motif"/>
    <property type="match status" value="1"/>
</dbReference>
<dbReference type="EC" id="5.4.99.-" evidence="3"/>
<dbReference type="PANTHER" id="PTHR47683">
    <property type="entry name" value="PSEUDOURIDINE SYNTHASE FAMILY PROTEIN-RELATED"/>
    <property type="match status" value="1"/>
</dbReference>
<dbReference type="InterPro" id="IPR050343">
    <property type="entry name" value="RsuA_PseudoU_synthase"/>
</dbReference>
<keyword evidence="2 3" id="KW-0413">Isomerase</keyword>
<comment type="caution">
    <text evidence="5">The sequence shown here is derived from an EMBL/GenBank/DDBJ whole genome shotgun (WGS) entry which is preliminary data.</text>
</comment>
<feature type="domain" description="Pseudouridine synthase RsuA/RluA-like" evidence="4">
    <location>
        <begin position="23"/>
        <end position="174"/>
    </location>
</feature>
<evidence type="ECO:0000256" key="3">
    <source>
        <dbReference type="RuleBase" id="RU003887"/>
    </source>
</evidence>
<reference evidence="5 6" key="1">
    <citation type="submission" date="2018-08" db="EMBL/GenBank/DDBJ databases">
        <title>Genomic Encyclopedia of Type Strains, Phase IV (KMG-IV): sequencing the most valuable type-strain genomes for metagenomic binning, comparative biology and taxonomic classification.</title>
        <authorList>
            <person name="Goeker M."/>
        </authorList>
    </citation>
    <scope>NUCLEOTIDE SEQUENCE [LARGE SCALE GENOMIC DNA]</scope>
    <source>
        <strain evidence="5 6">DSM 26022</strain>
    </source>
</reference>
<dbReference type="PROSITE" id="PS01149">
    <property type="entry name" value="PSI_RSU"/>
    <property type="match status" value="1"/>
</dbReference>
<proteinExistence type="inferred from homology"/>
<keyword evidence="6" id="KW-1185">Reference proteome</keyword>
<dbReference type="GO" id="GO:0009982">
    <property type="term" value="F:pseudouridine synthase activity"/>
    <property type="evidence" value="ECO:0007669"/>
    <property type="project" value="InterPro"/>
</dbReference>